<dbReference type="InterPro" id="IPR024041">
    <property type="entry name" value="NH4_transpt_AmtB-like_dom"/>
</dbReference>
<gene>
    <name evidence="10" type="ORF">APS56_09455</name>
</gene>
<dbReference type="KEGG" id="ahz:APS56_09455"/>
<dbReference type="Gene3D" id="1.10.3430.10">
    <property type="entry name" value="Ammonium transporter AmtB like domains"/>
    <property type="match status" value="1"/>
</dbReference>
<keyword evidence="6 8" id="KW-0472">Membrane</keyword>
<keyword evidence="5 8" id="KW-1133">Transmembrane helix</keyword>
<evidence type="ECO:0000313" key="10">
    <source>
        <dbReference type="EMBL" id="ALJ05337.1"/>
    </source>
</evidence>
<proteinExistence type="inferred from homology"/>
<feature type="transmembrane region" description="Helical" evidence="8">
    <location>
        <begin position="235"/>
        <end position="257"/>
    </location>
</feature>
<dbReference type="PROSITE" id="PS01219">
    <property type="entry name" value="AMMONIUM_TRANSP"/>
    <property type="match status" value="1"/>
</dbReference>
<feature type="transmembrane region" description="Helical" evidence="8">
    <location>
        <begin position="356"/>
        <end position="374"/>
    </location>
</feature>
<evidence type="ECO:0000259" key="9">
    <source>
        <dbReference type="Pfam" id="PF00909"/>
    </source>
</evidence>
<evidence type="ECO:0000256" key="4">
    <source>
        <dbReference type="ARBA" id="ARBA00022692"/>
    </source>
</evidence>
<evidence type="ECO:0000256" key="5">
    <source>
        <dbReference type="ARBA" id="ARBA00022989"/>
    </source>
</evidence>
<dbReference type="PANTHER" id="PTHR11730:SF89">
    <property type="entry name" value="AMMONIUM TRANSPORTER SLL0108-RELATED"/>
    <property type="match status" value="1"/>
</dbReference>
<comment type="subcellular location">
    <subcellularLocation>
        <location evidence="8">Cell membrane</location>
        <topology evidence="8">Multi-pass membrane protein</topology>
    </subcellularLocation>
    <subcellularLocation>
        <location evidence="1">Membrane</location>
        <topology evidence="1">Multi-pass membrane protein</topology>
    </subcellularLocation>
</comment>
<feature type="domain" description="Ammonium transporter AmtB-like" evidence="9">
    <location>
        <begin position="9"/>
        <end position="401"/>
    </location>
</feature>
<dbReference type="NCBIfam" id="TIGR00836">
    <property type="entry name" value="amt"/>
    <property type="match status" value="1"/>
</dbReference>
<dbReference type="PANTHER" id="PTHR11730">
    <property type="entry name" value="AMMONIUM TRANSPORTER"/>
    <property type="match status" value="1"/>
</dbReference>
<dbReference type="GO" id="GO:0005886">
    <property type="term" value="C:plasma membrane"/>
    <property type="evidence" value="ECO:0007669"/>
    <property type="project" value="UniProtKB-SubCell"/>
</dbReference>
<keyword evidence="4 8" id="KW-0812">Transmembrane</keyword>
<evidence type="ECO:0000256" key="1">
    <source>
        <dbReference type="ARBA" id="ARBA00004141"/>
    </source>
</evidence>
<dbReference type="GO" id="GO:0008519">
    <property type="term" value="F:ammonium channel activity"/>
    <property type="evidence" value="ECO:0007669"/>
    <property type="project" value="InterPro"/>
</dbReference>
<organism evidence="10 11">
    <name type="scientific">Pseudalgibacter alginicilyticus</name>
    <dbReference type="NCBI Taxonomy" id="1736674"/>
    <lineage>
        <taxon>Bacteria</taxon>
        <taxon>Pseudomonadati</taxon>
        <taxon>Bacteroidota</taxon>
        <taxon>Flavobacteriia</taxon>
        <taxon>Flavobacteriales</taxon>
        <taxon>Flavobacteriaceae</taxon>
        <taxon>Pseudalgibacter</taxon>
    </lineage>
</organism>
<dbReference type="InterPro" id="IPR029020">
    <property type="entry name" value="Ammonium/urea_transptr"/>
</dbReference>
<feature type="transmembrane region" description="Helical" evidence="8">
    <location>
        <begin position="293"/>
        <end position="311"/>
    </location>
</feature>
<feature type="transmembrane region" description="Helical" evidence="8">
    <location>
        <begin position="6"/>
        <end position="30"/>
    </location>
</feature>
<protein>
    <recommendedName>
        <fullName evidence="8">Ammonium transporter</fullName>
    </recommendedName>
</protein>
<dbReference type="InterPro" id="IPR001905">
    <property type="entry name" value="Ammonium_transpt"/>
</dbReference>
<dbReference type="AlphaFoldDB" id="A0A0P0CLM2"/>
<evidence type="ECO:0000256" key="8">
    <source>
        <dbReference type="RuleBase" id="RU362002"/>
    </source>
</evidence>
<evidence type="ECO:0000256" key="3">
    <source>
        <dbReference type="ARBA" id="ARBA00022448"/>
    </source>
</evidence>
<keyword evidence="7 8" id="KW-0924">Ammonia transport</keyword>
<feature type="transmembrane region" description="Helical" evidence="8">
    <location>
        <begin position="206"/>
        <end position="223"/>
    </location>
</feature>
<dbReference type="SUPFAM" id="SSF111352">
    <property type="entry name" value="Ammonium transporter"/>
    <property type="match status" value="1"/>
</dbReference>
<comment type="similarity">
    <text evidence="2 8">Belongs to the ammonia transporter channel (TC 1.A.11.2) family.</text>
</comment>
<dbReference type="STRING" id="1736674.APS56_09455"/>
<dbReference type="GO" id="GO:0097272">
    <property type="term" value="P:ammonium homeostasis"/>
    <property type="evidence" value="ECO:0007669"/>
    <property type="project" value="TreeGrafter"/>
</dbReference>
<keyword evidence="11" id="KW-1185">Reference proteome</keyword>
<evidence type="ECO:0000313" key="11">
    <source>
        <dbReference type="Proteomes" id="UP000057981"/>
    </source>
</evidence>
<feature type="transmembrane region" description="Helical" evidence="8">
    <location>
        <begin position="269"/>
        <end position="287"/>
    </location>
</feature>
<dbReference type="OrthoDB" id="9814202at2"/>
<dbReference type="Pfam" id="PF00909">
    <property type="entry name" value="Ammonium_transp"/>
    <property type="match status" value="1"/>
</dbReference>
<feature type="transmembrane region" description="Helical" evidence="8">
    <location>
        <begin position="103"/>
        <end position="122"/>
    </location>
</feature>
<reference evidence="10 11" key="1">
    <citation type="submission" date="2015-10" db="EMBL/GenBank/DDBJ databases">
        <authorList>
            <person name="Gilbert D.G."/>
        </authorList>
    </citation>
    <scope>NUCLEOTIDE SEQUENCE [LARGE SCALE GENOMIC DNA]</scope>
    <source>
        <strain evidence="11">HZ-22</strain>
    </source>
</reference>
<dbReference type="RefSeq" id="WP_054727512.1">
    <property type="nucleotide sequence ID" value="NZ_CP012898.1"/>
</dbReference>
<feature type="transmembrane region" description="Helical" evidence="8">
    <location>
        <begin position="42"/>
        <end position="65"/>
    </location>
</feature>
<evidence type="ECO:0000256" key="2">
    <source>
        <dbReference type="ARBA" id="ARBA00005887"/>
    </source>
</evidence>
<name>A0A0P0CLM2_9FLAO</name>
<sequence length="409" mass="43446">MELLTINNVWMMICTALVFFMHLGFAFLEIGLTRQKNTLNILFKNIFIITVGLLLYCLVGFNLMYPGFEEGSAGIFGFAGFGLDAVAATDLTYSEGYTYWTDFLFQGMFAATAATIVSGAVAERIKIGPFMIFTVLYVGIIYPLAGSWKWGGGFLDMRETPFYDFAGSTLVHSVGGWAALVAVWLLGSRIGKFKDGKPQAIPGHNIPLATAGVIILWLGWFGFNGGSVLSADPALTSLTLVTTCLAAAAGGVVAAITSTIMYKNLDLTMFLNGILGGLVGITAGADLMGPTDAILIGAIAGIIIVFAVAFIDKLKLDDPVGAIAVHLACGMWGTLAVGIFGSLAGGDQLVSQLVGIVSYAAICIVSSFLILFVLKKTVGIRVSEKEEIEGLDAHEHGMDAYPDFRLNEH</sequence>
<dbReference type="PATRIC" id="fig|1736674.3.peg.1932"/>
<keyword evidence="3 8" id="KW-0813">Transport</keyword>
<dbReference type="EMBL" id="CP012898">
    <property type="protein sequence ID" value="ALJ05337.1"/>
    <property type="molecule type" value="Genomic_DNA"/>
</dbReference>
<feature type="transmembrane region" description="Helical" evidence="8">
    <location>
        <begin position="323"/>
        <end position="344"/>
    </location>
</feature>
<evidence type="ECO:0000256" key="6">
    <source>
        <dbReference type="ARBA" id="ARBA00023136"/>
    </source>
</evidence>
<dbReference type="InterPro" id="IPR018047">
    <property type="entry name" value="Ammonium_transpt_CS"/>
</dbReference>
<evidence type="ECO:0000256" key="7">
    <source>
        <dbReference type="ARBA" id="ARBA00023177"/>
    </source>
</evidence>
<feature type="transmembrane region" description="Helical" evidence="8">
    <location>
        <begin position="165"/>
        <end position="186"/>
    </location>
</feature>
<feature type="transmembrane region" description="Helical" evidence="8">
    <location>
        <begin position="127"/>
        <end position="145"/>
    </location>
</feature>
<accession>A0A0P0CLM2</accession>
<dbReference type="Proteomes" id="UP000057981">
    <property type="component" value="Chromosome"/>
</dbReference>